<protein>
    <recommendedName>
        <fullName evidence="4">Bowman-Birk serine protease inhibitors family domain-containing protein</fullName>
    </recommendedName>
</protein>
<reference evidence="5 6" key="1">
    <citation type="submission" date="2018-04" db="EMBL/GenBank/DDBJ databases">
        <title>WGS assembly of Panicum hallii var. hallii HAL2.</title>
        <authorList>
            <person name="Lovell J."/>
            <person name="Jenkins J."/>
            <person name="Lowry D."/>
            <person name="Mamidi S."/>
            <person name="Sreedasyam A."/>
            <person name="Weng X."/>
            <person name="Barry K."/>
            <person name="Bonette J."/>
            <person name="Campitelli B."/>
            <person name="Daum C."/>
            <person name="Gordon S."/>
            <person name="Gould B."/>
            <person name="Lipzen A."/>
            <person name="MacQueen A."/>
            <person name="Palacio-Mejia J."/>
            <person name="Plott C."/>
            <person name="Shakirov E."/>
            <person name="Shu S."/>
            <person name="Yoshinaga Y."/>
            <person name="Zane M."/>
            <person name="Rokhsar D."/>
            <person name="Grimwood J."/>
            <person name="Schmutz J."/>
            <person name="Juenger T."/>
        </authorList>
    </citation>
    <scope>NUCLEOTIDE SEQUENCE [LARGE SCALE GENOMIC DNA]</scope>
    <source>
        <strain evidence="6">cv. HAL2</strain>
    </source>
</reference>
<evidence type="ECO:0000256" key="3">
    <source>
        <dbReference type="SAM" id="SignalP"/>
    </source>
</evidence>
<accession>A0A2T7CKK6</accession>
<keyword evidence="6" id="KW-1185">Reference proteome</keyword>
<gene>
    <name evidence="5" type="ORF">GQ55_8G042300</name>
</gene>
<dbReference type="GO" id="GO:0004867">
    <property type="term" value="F:serine-type endopeptidase inhibitor activity"/>
    <property type="evidence" value="ECO:0007669"/>
    <property type="project" value="InterPro"/>
</dbReference>
<evidence type="ECO:0000256" key="1">
    <source>
        <dbReference type="ARBA" id="ARBA00022690"/>
    </source>
</evidence>
<dbReference type="SUPFAM" id="SSF57247">
    <property type="entry name" value="Bowman-Birk inhibitor, BBI"/>
    <property type="match status" value="1"/>
</dbReference>
<proteinExistence type="predicted"/>
<dbReference type="InterPro" id="IPR000877">
    <property type="entry name" value="Prot_inh_BBI"/>
</dbReference>
<dbReference type="GO" id="GO:0005576">
    <property type="term" value="C:extracellular region"/>
    <property type="evidence" value="ECO:0007669"/>
    <property type="project" value="InterPro"/>
</dbReference>
<feature type="chain" id="PRO_5015774250" description="Bowman-Birk serine protease inhibitors family domain-containing protein" evidence="3">
    <location>
        <begin position="25"/>
        <end position="114"/>
    </location>
</feature>
<evidence type="ECO:0000256" key="2">
    <source>
        <dbReference type="ARBA" id="ARBA00023157"/>
    </source>
</evidence>
<organism evidence="5 6">
    <name type="scientific">Panicum hallii var. hallii</name>
    <dbReference type="NCBI Taxonomy" id="1504633"/>
    <lineage>
        <taxon>Eukaryota</taxon>
        <taxon>Viridiplantae</taxon>
        <taxon>Streptophyta</taxon>
        <taxon>Embryophyta</taxon>
        <taxon>Tracheophyta</taxon>
        <taxon>Spermatophyta</taxon>
        <taxon>Magnoliopsida</taxon>
        <taxon>Liliopsida</taxon>
        <taxon>Poales</taxon>
        <taxon>Poaceae</taxon>
        <taxon>PACMAD clade</taxon>
        <taxon>Panicoideae</taxon>
        <taxon>Panicodae</taxon>
        <taxon>Paniceae</taxon>
        <taxon>Panicinae</taxon>
        <taxon>Panicum</taxon>
        <taxon>Panicum sect. Panicum</taxon>
    </lineage>
</organism>
<dbReference type="InterPro" id="IPR044167">
    <property type="entry name" value="WIP1"/>
</dbReference>
<feature type="domain" description="Bowman-Birk serine protease inhibitors family" evidence="4">
    <location>
        <begin position="53"/>
        <end position="111"/>
    </location>
</feature>
<evidence type="ECO:0000259" key="4">
    <source>
        <dbReference type="SMART" id="SM00269"/>
    </source>
</evidence>
<dbReference type="InterPro" id="IPR035995">
    <property type="entry name" value="Bowman-Birk_prot_inh"/>
</dbReference>
<dbReference type="Gene3D" id="2.10.69.10">
    <property type="entry name" value="Cysteine Protease (Bromelain) Inhibitor, subunit H"/>
    <property type="match status" value="1"/>
</dbReference>
<dbReference type="PANTHER" id="PTHR37378">
    <property type="entry name" value="BOWMAN_BIRK DOMAIN-CONTAINING PROTEIN-RELATED"/>
    <property type="match status" value="1"/>
</dbReference>
<dbReference type="Gramene" id="PUZ43880">
    <property type="protein sequence ID" value="PUZ43880"/>
    <property type="gene ID" value="GQ55_8G042300"/>
</dbReference>
<feature type="signal peptide" evidence="3">
    <location>
        <begin position="1"/>
        <end position="24"/>
    </location>
</feature>
<name>A0A2T7CKK6_9POAL</name>
<dbReference type="EMBL" id="CM009756">
    <property type="protein sequence ID" value="PUZ43880.1"/>
    <property type="molecule type" value="Genomic_DNA"/>
</dbReference>
<dbReference type="AlphaFoldDB" id="A0A2T7CKK6"/>
<dbReference type="SMART" id="SM00269">
    <property type="entry name" value="BowB"/>
    <property type="match status" value="1"/>
</dbReference>
<dbReference type="CDD" id="cd00023">
    <property type="entry name" value="BBI"/>
    <property type="match status" value="1"/>
</dbReference>
<evidence type="ECO:0000313" key="6">
    <source>
        <dbReference type="Proteomes" id="UP000244336"/>
    </source>
</evidence>
<dbReference type="Proteomes" id="UP000244336">
    <property type="component" value="Chromosome 8"/>
</dbReference>
<keyword evidence="2" id="KW-1015">Disulfide bond</keyword>
<keyword evidence="3" id="KW-0732">Signal</keyword>
<evidence type="ECO:0000313" key="5">
    <source>
        <dbReference type="EMBL" id="PUZ43880.1"/>
    </source>
</evidence>
<sequence length="114" mass="12170">MKSSTLIMAIILVAQAVLIVGVFAAVSIENSSAGVGEEEVTVEPQPNPGKLSCCKNCTSVSSPPSELFMCHDVLSRQNCLDSGCKTCQPVRRYSNTYKCIDEFIGTCGKQCSKS</sequence>
<dbReference type="OrthoDB" id="711416at2759"/>
<keyword evidence="1" id="KW-0646">Protease inhibitor</keyword>